<dbReference type="SFLD" id="SFLDG01138">
    <property type="entry name" value="C1.6.2:_Deoxy-d-mannose-octulo"/>
    <property type="match status" value="1"/>
</dbReference>
<dbReference type="GO" id="GO:0016788">
    <property type="term" value="F:hydrolase activity, acting on ester bonds"/>
    <property type="evidence" value="ECO:0007669"/>
    <property type="project" value="InterPro"/>
</dbReference>
<feature type="binding site" evidence="7">
    <location>
        <position position="19"/>
    </location>
    <ligand>
        <name>substrate</name>
    </ligand>
</feature>
<proteinExistence type="inferred from homology"/>
<dbReference type="PANTHER" id="PTHR21485:SF3">
    <property type="entry name" value="N-ACYLNEURAMINATE CYTIDYLYLTRANSFERASE"/>
    <property type="match status" value="1"/>
</dbReference>
<feature type="binding site" evidence="7">
    <location>
        <position position="17"/>
    </location>
    <ligand>
        <name>Mg(2+)</name>
        <dbReference type="ChEBI" id="CHEBI:18420"/>
    </ligand>
</feature>
<keyword evidence="4 7" id="KW-0479">Metal-binding</keyword>
<evidence type="ECO:0000256" key="5">
    <source>
        <dbReference type="ARBA" id="ARBA00022801"/>
    </source>
</evidence>
<evidence type="ECO:0000256" key="4">
    <source>
        <dbReference type="ARBA" id="ARBA00022723"/>
    </source>
</evidence>
<dbReference type="PIRSF" id="PIRSF006118">
    <property type="entry name" value="KDO8-P_Ptase"/>
    <property type="match status" value="1"/>
</dbReference>
<dbReference type="GO" id="GO:0046872">
    <property type="term" value="F:metal ion binding"/>
    <property type="evidence" value="ECO:0007669"/>
    <property type="project" value="UniProtKB-KW"/>
</dbReference>
<name>A0A1I6Z006_9FLAO</name>
<dbReference type="PANTHER" id="PTHR21485">
    <property type="entry name" value="HAD SUPERFAMILY MEMBERS CMAS AND KDSC"/>
    <property type="match status" value="1"/>
</dbReference>
<keyword evidence="5" id="KW-0378">Hydrolase</keyword>
<sequence length="172" mass="19373">MRSYKENLPHITTLIFDVDGVLTNGDVTLYKDEVVRTLNSRDAYAIQYAVKMNMRVLIITGGNSEAVKKRLLNLGATEVCLKSSNKLSVYEDLKAKYGFEDGEVMYMGDDLPDHAVMQKVGVSACPQDAAVEIKAIADYQSPFNGGRHAVRDIIEQTLRVQDKWFKEEALHW</sequence>
<dbReference type="InterPro" id="IPR010023">
    <property type="entry name" value="KdsC_fam"/>
</dbReference>
<protein>
    <submittedName>
        <fullName evidence="8">3-deoxy-D-manno-octulosonate 8-phosphate phosphatase (KDO 8-P phosphatase)</fullName>
    </submittedName>
</protein>
<comment type="similarity">
    <text evidence="2">Belongs to the KdsC family.</text>
</comment>
<dbReference type="InterPro" id="IPR023214">
    <property type="entry name" value="HAD_sf"/>
</dbReference>
<accession>A0A1I6Z006</accession>
<dbReference type="AlphaFoldDB" id="A0A1I6Z006"/>
<evidence type="ECO:0000256" key="3">
    <source>
        <dbReference type="ARBA" id="ARBA00011881"/>
    </source>
</evidence>
<comment type="cofactor">
    <cofactor evidence="1 7">
        <name>Mg(2+)</name>
        <dbReference type="ChEBI" id="CHEBI:18420"/>
    </cofactor>
</comment>
<evidence type="ECO:0000256" key="7">
    <source>
        <dbReference type="PIRSR" id="PIRSR006118-2"/>
    </source>
</evidence>
<keyword evidence="6 7" id="KW-0460">Magnesium</keyword>
<evidence type="ECO:0000256" key="1">
    <source>
        <dbReference type="ARBA" id="ARBA00001946"/>
    </source>
</evidence>
<dbReference type="GO" id="GO:0008781">
    <property type="term" value="F:N-acylneuraminate cytidylyltransferase activity"/>
    <property type="evidence" value="ECO:0007669"/>
    <property type="project" value="TreeGrafter"/>
</dbReference>
<dbReference type="InterPro" id="IPR036412">
    <property type="entry name" value="HAD-like_sf"/>
</dbReference>
<dbReference type="SFLD" id="SFLDG01136">
    <property type="entry name" value="C1.6:_Phosphoserine_Phosphatas"/>
    <property type="match status" value="1"/>
</dbReference>
<gene>
    <name evidence="8" type="ORF">SAMN05216474_1325</name>
</gene>
<dbReference type="Proteomes" id="UP000236454">
    <property type="component" value="Unassembled WGS sequence"/>
</dbReference>
<dbReference type="Pfam" id="PF08282">
    <property type="entry name" value="Hydrolase_3"/>
    <property type="match status" value="1"/>
</dbReference>
<dbReference type="RefSeq" id="WP_170853692.1">
    <property type="nucleotide sequence ID" value="NZ_FPAS01000001.1"/>
</dbReference>
<reference evidence="8 9" key="1">
    <citation type="submission" date="2016-10" db="EMBL/GenBank/DDBJ databases">
        <authorList>
            <person name="de Groot N.N."/>
        </authorList>
    </citation>
    <scope>NUCLEOTIDE SEQUENCE [LARGE SCALE GENOMIC DNA]</scope>
    <source>
        <strain evidence="8 9">CGMCC 1.7005</strain>
    </source>
</reference>
<evidence type="ECO:0000256" key="2">
    <source>
        <dbReference type="ARBA" id="ARBA00005893"/>
    </source>
</evidence>
<dbReference type="EMBL" id="FPAS01000001">
    <property type="protein sequence ID" value="SFT56046.1"/>
    <property type="molecule type" value="Genomic_DNA"/>
</dbReference>
<dbReference type="Gene3D" id="3.40.50.1000">
    <property type="entry name" value="HAD superfamily/HAD-like"/>
    <property type="match status" value="1"/>
</dbReference>
<dbReference type="SFLD" id="SFLDS00003">
    <property type="entry name" value="Haloacid_Dehalogenase"/>
    <property type="match status" value="1"/>
</dbReference>
<evidence type="ECO:0000313" key="9">
    <source>
        <dbReference type="Proteomes" id="UP000236454"/>
    </source>
</evidence>
<dbReference type="SUPFAM" id="SSF56784">
    <property type="entry name" value="HAD-like"/>
    <property type="match status" value="1"/>
</dbReference>
<keyword evidence="9" id="KW-1185">Reference proteome</keyword>
<feature type="binding site" evidence="7">
    <location>
        <position position="109"/>
    </location>
    <ligand>
        <name>Mg(2+)</name>
        <dbReference type="ChEBI" id="CHEBI:18420"/>
    </ligand>
</feature>
<comment type="subunit">
    <text evidence="3">Homotetramer.</text>
</comment>
<evidence type="ECO:0000313" key="8">
    <source>
        <dbReference type="EMBL" id="SFT56046.1"/>
    </source>
</evidence>
<dbReference type="InterPro" id="IPR050793">
    <property type="entry name" value="CMP-NeuNAc_synthase"/>
</dbReference>
<organism evidence="8 9">
    <name type="scientific">Lishizhenia tianjinensis</name>
    <dbReference type="NCBI Taxonomy" id="477690"/>
    <lineage>
        <taxon>Bacteria</taxon>
        <taxon>Pseudomonadati</taxon>
        <taxon>Bacteroidota</taxon>
        <taxon>Flavobacteriia</taxon>
        <taxon>Flavobacteriales</taxon>
        <taxon>Crocinitomicaceae</taxon>
        <taxon>Lishizhenia</taxon>
    </lineage>
</organism>
<dbReference type="NCBIfam" id="TIGR01670">
    <property type="entry name" value="KdsC-phosphatas"/>
    <property type="match status" value="1"/>
</dbReference>
<dbReference type="STRING" id="477690.SAMN05216474_1325"/>
<evidence type="ECO:0000256" key="6">
    <source>
        <dbReference type="ARBA" id="ARBA00022842"/>
    </source>
</evidence>